<dbReference type="PANTHER" id="PTHR33337">
    <property type="entry name" value="GFA DOMAIN-CONTAINING PROTEIN"/>
    <property type="match status" value="1"/>
</dbReference>
<dbReference type="AlphaFoldDB" id="A0A3B0YQL7"/>
<name>A0A3B0YQL7_9ZZZZ</name>
<keyword evidence="2" id="KW-0479">Metal-binding</keyword>
<organism evidence="6">
    <name type="scientific">hydrothermal vent metagenome</name>
    <dbReference type="NCBI Taxonomy" id="652676"/>
    <lineage>
        <taxon>unclassified sequences</taxon>
        <taxon>metagenomes</taxon>
        <taxon>ecological metagenomes</taxon>
    </lineage>
</organism>
<reference evidence="6" key="1">
    <citation type="submission" date="2018-06" db="EMBL/GenBank/DDBJ databases">
        <authorList>
            <person name="Zhirakovskaya E."/>
        </authorList>
    </citation>
    <scope>NUCLEOTIDE SEQUENCE</scope>
</reference>
<keyword evidence="4" id="KW-0456">Lyase</keyword>
<accession>A0A3B0YQL7</accession>
<dbReference type="GO" id="GO:0016846">
    <property type="term" value="F:carbon-sulfur lyase activity"/>
    <property type="evidence" value="ECO:0007669"/>
    <property type="project" value="InterPro"/>
</dbReference>
<dbReference type="InterPro" id="IPR006913">
    <property type="entry name" value="CENP-V/GFA"/>
</dbReference>
<comment type="similarity">
    <text evidence="1">Belongs to the Gfa family.</text>
</comment>
<dbReference type="PROSITE" id="PS51891">
    <property type="entry name" value="CENP_V_GFA"/>
    <property type="match status" value="1"/>
</dbReference>
<evidence type="ECO:0000256" key="4">
    <source>
        <dbReference type="ARBA" id="ARBA00023239"/>
    </source>
</evidence>
<evidence type="ECO:0000256" key="3">
    <source>
        <dbReference type="ARBA" id="ARBA00022833"/>
    </source>
</evidence>
<dbReference type="PANTHER" id="PTHR33337:SF40">
    <property type="entry name" value="CENP-V_GFA DOMAIN-CONTAINING PROTEIN-RELATED"/>
    <property type="match status" value="1"/>
</dbReference>
<dbReference type="Gene3D" id="3.90.1590.10">
    <property type="entry name" value="glutathione-dependent formaldehyde- activating enzyme (gfa)"/>
    <property type="match status" value="1"/>
</dbReference>
<keyword evidence="3" id="KW-0862">Zinc</keyword>
<proteinExistence type="inferred from homology"/>
<dbReference type="SUPFAM" id="SSF51316">
    <property type="entry name" value="Mss4-like"/>
    <property type="match status" value="1"/>
</dbReference>
<dbReference type="GO" id="GO:0046872">
    <property type="term" value="F:metal ion binding"/>
    <property type="evidence" value="ECO:0007669"/>
    <property type="project" value="UniProtKB-KW"/>
</dbReference>
<dbReference type="Pfam" id="PF04828">
    <property type="entry name" value="GFA"/>
    <property type="match status" value="1"/>
</dbReference>
<dbReference type="InterPro" id="IPR011057">
    <property type="entry name" value="Mss4-like_sf"/>
</dbReference>
<evidence type="ECO:0000256" key="1">
    <source>
        <dbReference type="ARBA" id="ARBA00005495"/>
    </source>
</evidence>
<protein>
    <recommendedName>
        <fullName evidence="5">CENP-V/GFA domain-containing protein</fullName>
    </recommendedName>
</protein>
<evidence type="ECO:0000259" key="5">
    <source>
        <dbReference type="PROSITE" id="PS51891"/>
    </source>
</evidence>
<feature type="domain" description="CENP-V/GFA" evidence="5">
    <location>
        <begin position="2"/>
        <end position="118"/>
    </location>
</feature>
<evidence type="ECO:0000313" key="6">
    <source>
        <dbReference type="EMBL" id="VAW79000.1"/>
    </source>
</evidence>
<evidence type="ECO:0000256" key="2">
    <source>
        <dbReference type="ARBA" id="ARBA00022723"/>
    </source>
</evidence>
<dbReference type="EMBL" id="UOFN01000105">
    <property type="protein sequence ID" value="VAW79000.1"/>
    <property type="molecule type" value="Genomic_DNA"/>
</dbReference>
<gene>
    <name evidence="6" type="ORF">MNBD_GAMMA15-1531</name>
</gene>
<sequence>MYTGHCLCSSVQFEIHGAIRDIVCCHCSLCRHAQGSAFATNGIVEATTFKLVSGESNLSAYESSPGQTRYFCKTCGSPIISKNTAHPGQIRVRVGTISSDIEERPSAHIFVNSKANWETLCDDLPRYYDYEPERGRS</sequence>